<dbReference type="EMBL" id="DS547113">
    <property type="protein sequence ID" value="EDR05421.1"/>
    <property type="molecule type" value="Genomic_DNA"/>
</dbReference>
<proteinExistence type="predicted"/>
<dbReference type="HOGENOM" id="CLU_1434664_0_0_1"/>
<sequence length="189" mass="19011">MPPTGLLQGDPAPNHGEPSSPPASSVPSFNGSTLPAPSGFRLTPPQGPPLPQSVPVDGSGSTDLPYVVQPVSVPPSSSSLPPVNDPTPTGLSQPIPAPNSPVPTNSAVPTGVPMPNISSAPVKGLATSGVPPVSAPDPPAASILPSIPSVDGTPKLSGVPDVDRPPSLPRQDHIKDDECHIRCLGFHIH</sequence>
<evidence type="ECO:0000313" key="2">
    <source>
        <dbReference type="EMBL" id="EDR05421.1"/>
    </source>
</evidence>
<dbReference type="AlphaFoldDB" id="B0DIX9"/>
<feature type="compositionally biased region" description="Low complexity" evidence="1">
    <location>
        <begin position="67"/>
        <end position="82"/>
    </location>
</feature>
<evidence type="ECO:0000256" key="1">
    <source>
        <dbReference type="SAM" id="MobiDB-lite"/>
    </source>
</evidence>
<dbReference type="InParanoid" id="B0DIX9"/>
<dbReference type="KEGG" id="lbc:LACBIDRAFT_303101"/>
<protein>
    <submittedName>
        <fullName evidence="2">Predicted protein</fullName>
    </submittedName>
</protein>
<evidence type="ECO:0000313" key="3">
    <source>
        <dbReference type="Proteomes" id="UP000001194"/>
    </source>
</evidence>
<feature type="compositionally biased region" description="Low complexity" evidence="1">
    <location>
        <begin position="140"/>
        <end position="149"/>
    </location>
</feature>
<organism evidence="3">
    <name type="scientific">Laccaria bicolor (strain S238N-H82 / ATCC MYA-4686)</name>
    <name type="common">Bicoloured deceiver</name>
    <name type="synonym">Laccaria laccata var. bicolor</name>
    <dbReference type="NCBI Taxonomy" id="486041"/>
    <lineage>
        <taxon>Eukaryota</taxon>
        <taxon>Fungi</taxon>
        <taxon>Dikarya</taxon>
        <taxon>Basidiomycota</taxon>
        <taxon>Agaricomycotina</taxon>
        <taxon>Agaricomycetes</taxon>
        <taxon>Agaricomycetidae</taxon>
        <taxon>Agaricales</taxon>
        <taxon>Agaricineae</taxon>
        <taxon>Hydnangiaceae</taxon>
        <taxon>Laccaria</taxon>
    </lineage>
</organism>
<dbReference type="PRINTS" id="PR01217">
    <property type="entry name" value="PRICHEXTENSN"/>
</dbReference>
<accession>B0DIX9</accession>
<reference evidence="2 3" key="1">
    <citation type="journal article" date="2008" name="Nature">
        <title>The genome of Laccaria bicolor provides insights into mycorrhizal symbiosis.</title>
        <authorList>
            <person name="Martin F."/>
            <person name="Aerts A."/>
            <person name="Ahren D."/>
            <person name="Brun A."/>
            <person name="Danchin E.G.J."/>
            <person name="Duchaussoy F."/>
            <person name="Gibon J."/>
            <person name="Kohler A."/>
            <person name="Lindquist E."/>
            <person name="Pereda V."/>
            <person name="Salamov A."/>
            <person name="Shapiro H.J."/>
            <person name="Wuyts J."/>
            <person name="Blaudez D."/>
            <person name="Buee M."/>
            <person name="Brokstein P."/>
            <person name="Canbaeck B."/>
            <person name="Cohen D."/>
            <person name="Courty P.E."/>
            <person name="Coutinho P.M."/>
            <person name="Delaruelle C."/>
            <person name="Detter J.C."/>
            <person name="Deveau A."/>
            <person name="DiFazio S."/>
            <person name="Duplessis S."/>
            <person name="Fraissinet-Tachet L."/>
            <person name="Lucic E."/>
            <person name="Frey-Klett P."/>
            <person name="Fourrey C."/>
            <person name="Feussner I."/>
            <person name="Gay G."/>
            <person name="Grimwood J."/>
            <person name="Hoegger P.J."/>
            <person name="Jain P."/>
            <person name="Kilaru S."/>
            <person name="Labbe J."/>
            <person name="Lin Y.C."/>
            <person name="Legue V."/>
            <person name="Le Tacon F."/>
            <person name="Marmeisse R."/>
            <person name="Melayah D."/>
            <person name="Montanini B."/>
            <person name="Muratet M."/>
            <person name="Nehls U."/>
            <person name="Niculita-Hirzel H."/>
            <person name="Oudot-Le Secq M.P."/>
            <person name="Peter M."/>
            <person name="Quesneville H."/>
            <person name="Rajashekar B."/>
            <person name="Reich M."/>
            <person name="Rouhier N."/>
            <person name="Schmutz J."/>
            <person name="Yin T."/>
            <person name="Chalot M."/>
            <person name="Henrissat B."/>
            <person name="Kuees U."/>
            <person name="Lucas S."/>
            <person name="Van de Peer Y."/>
            <person name="Podila G.K."/>
            <person name="Polle A."/>
            <person name="Pukkila P.J."/>
            <person name="Richardson P.M."/>
            <person name="Rouze P."/>
            <person name="Sanders I.R."/>
            <person name="Stajich J.E."/>
            <person name="Tunlid A."/>
            <person name="Tuskan G."/>
            <person name="Grigoriev I.V."/>
        </authorList>
    </citation>
    <scope>NUCLEOTIDE SEQUENCE [LARGE SCALE GENOMIC DNA]</scope>
    <source>
        <strain evidence="3">S238N-H82 / ATCC MYA-4686</strain>
    </source>
</reference>
<feature type="region of interest" description="Disordered" evidence="1">
    <location>
        <begin position="1"/>
        <end position="173"/>
    </location>
</feature>
<dbReference type="RefSeq" id="XP_001883979.1">
    <property type="nucleotide sequence ID" value="XM_001883944.1"/>
</dbReference>
<name>B0DIX9_LACBS</name>
<gene>
    <name evidence="2" type="ORF">LACBIDRAFT_303101</name>
</gene>
<dbReference type="GeneID" id="6079640"/>
<dbReference type="Proteomes" id="UP000001194">
    <property type="component" value="Unassembled WGS sequence"/>
</dbReference>
<keyword evidence="3" id="KW-1185">Reference proteome</keyword>